<keyword evidence="2" id="KW-0732">Signal</keyword>
<dbReference type="PANTHER" id="PTHR33474">
    <property type="entry name" value="TRANSMEMBRANE PROTEIN"/>
    <property type="match status" value="1"/>
</dbReference>
<evidence type="ECO:0000256" key="1">
    <source>
        <dbReference type="SAM" id="MobiDB-lite"/>
    </source>
</evidence>
<dbReference type="PANTHER" id="PTHR33474:SF18">
    <property type="entry name" value="PROTEIN, PUTATIVE-RELATED"/>
    <property type="match status" value="1"/>
</dbReference>
<dbReference type="EMBL" id="JXTB01000524">
    <property type="protein sequence ID" value="PON37592.1"/>
    <property type="molecule type" value="Genomic_DNA"/>
</dbReference>
<evidence type="ECO:0008006" key="5">
    <source>
        <dbReference type="Google" id="ProtNLM"/>
    </source>
</evidence>
<feature type="signal peptide" evidence="2">
    <location>
        <begin position="1"/>
        <end position="21"/>
    </location>
</feature>
<feature type="compositionally biased region" description="Acidic residues" evidence="1">
    <location>
        <begin position="58"/>
        <end position="75"/>
    </location>
</feature>
<evidence type="ECO:0000256" key="2">
    <source>
        <dbReference type="SAM" id="SignalP"/>
    </source>
</evidence>
<keyword evidence="4" id="KW-1185">Reference proteome</keyword>
<dbReference type="Proteomes" id="UP000237105">
    <property type="component" value="Unassembled WGS sequence"/>
</dbReference>
<dbReference type="AlphaFoldDB" id="A0A2P5AM35"/>
<name>A0A2P5AM35_PARAD</name>
<gene>
    <name evidence="3" type="ORF">PanWU01x14_319130</name>
</gene>
<proteinExistence type="predicted"/>
<feature type="compositionally biased region" description="Basic and acidic residues" evidence="1">
    <location>
        <begin position="98"/>
        <end position="108"/>
    </location>
</feature>
<evidence type="ECO:0000313" key="4">
    <source>
        <dbReference type="Proteomes" id="UP000237105"/>
    </source>
</evidence>
<organism evidence="3 4">
    <name type="scientific">Parasponia andersonii</name>
    <name type="common">Sponia andersonii</name>
    <dbReference type="NCBI Taxonomy" id="3476"/>
    <lineage>
        <taxon>Eukaryota</taxon>
        <taxon>Viridiplantae</taxon>
        <taxon>Streptophyta</taxon>
        <taxon>Embryophyta</taxon>
        <taxon>Tracheophyta</taxon>
        <taxon>Spermatophyta</taxon>
        <taxon>Magnoliopsida</taxon>
        <taxon>eudicotyledons</taxon>
        <taxon>Gunneridae</taxon>
        <taxon>Pentapetalae</taxon>
        <taxon>rosids</taxon>
        <taxon>fabids</taxon>
        <taxon>Rosales</taxon>
        <taxon>Cannabaceae</taxon>
        <taxon>Parasponia</taxon>
    </lineage>
</organism>
<protein>
    <recommendedName>
        <fullName evidence="5">Transmembrane protein</fullName>
    </recommendedName>
</protein>
<feature type="region of interest" description="Disordered" evidence="1">
    <location>
        <begin position="87"/>
        <end position="108"/>
    </location>
</feature>
<feature type="chain" id="PRO_5015106642" description="Transmembrane protein" evidence="2">
    <location>
        <begin position="22"/>
        <end position="108"/>
    </location>
</feature>
<dbReference type="OrthoDB" id="1163889at2759"/>
<reference evidence="4" key="1">
    <citation type="submission" date="2016-06" db="EMBL/GenBank/DDBJ databases">
        <title>Parallel loss of symbiosis genes in relatives of nitrogen-fixing non-legume Parasponia.</title>
        <authorList>
            <person name="Van Velzen R."/>
            <person name="Holmer R."/>
            <person name="Bu F."/>
            <person name="Rutten L."/>
            <person name="Van Zeijl A."/>
            <person name="Liu W."/>
            <person name="Santuari L."/>
            <person name="Cao Q."/>
            <person name="Sharma T."/>
            <person name="Shen D."/>
            <person name="Roswanjaya Y."/>
            <person name="Wardhani T."/>
            <person name="Kalhor M.S."/>
            <person name="Jansen J."/>
            <person name="Van den Hoogen J."/>
            <person name="Gungor B."/>
            <person name="Hartog M."/>
            <person name="Hontelez J."/>
            <person name="Verver J."/>
            <person name="Yang W.-C."/>
            <person name="Schijlen E."/>
            <person name="Repin R."/>
            <person name="Schilthuizen M."/>
            <person name="Schranz E."/>
            <person name="Heidstra R."/>
            <person name="Miyata K."/>
            <person name="Fedorova E."/>
            <person name="Kohlen W."/>
            <person name="Bisseling T."/>
            <person name="Smit S."/>
            <person name="Geurts R."/>
        </authorList>
    </citation>
    <scope>NUCLEOTIDE SEQUENCE [LARGE SCALE GENOMIC DNA]</scope>
    <source>
        <strain evidence="4">cv. WU1-14</strain>
    </source>
</reference>
<evidence type="ECO:0000313" key="3">
    <source>
        <dbReference type="EMBL" id="PON37592.1"/>
    </source>
</evidence>
<accession>A0A2P5AM35</accession>
<sequence>MVPRTLLTLLLFLLFLGFSYAIPTTRSFWQYSSSLVVHNKVAVKQNWLDLRNGKEVLGGEENENENENENEDENEGILIQGRMDLESTMDYPGTGANKNHDPKTPGTA</sequence>
<comment type="caution">
    <text evidence="3">The sequence shown here is derived from an EMBL/GenBank/DDBJ whole genome shotgun (WGS) entry which is preliminary data.</text>
</comment>
<feature type="region of interest" description="Disordered" evidence="1">
    <location>
        <begin position="56"/>
        <end position="75"/>
    </location>
</feature>